<dbReference type="AlphaFoldDB" id="A0A5C6BWR7"/>
<sequence length="404" mass="42930">MNIASDTPPGGNATPESATDETANDAIRAKVIAKTQCVVVKVGTRVLTTSEGKLDLQRVDLLAAQLARIADSGRHVIMVSSGAVGAGVAKLGLATRPIEVAKLQAVAAIGQADLIKSYEKSLLQHGYQAAQVLLTKSDLRRRSGYLHVRNALNGIHELGAIAVVNENDSVAVAELKTTFGDNDRLAAHVAGLFNDALLILLTDVHGLYDGHPDADGSKKIEVVHELDGDVMSMAEDKSSAVSKGGMEGKLRASKLANSHGHPTIIGPGRQDDVLDQIFAGARVGTLFIPPKRTLKGRRRWIGSAAIIQGNLHVDEGAARALVEQGRSLLAVGIVRVEGTFSHGNVVRVLDPNEQEIARGLVNYRSHEISLIAGKSNAEIEAVLGHRPYENVIHRSNLVLRTLAE</sequence>
<dbReference type="Gene3D" id="2.30.130.10">
    <property type="entry name" value="PUA domain"/>
    <property type="match status" value="1"/>
</dbReference>
<gene>
    <name evidence="8 11" type="primary">proB</name>
    <name evidence="11" type="ORF">Poly21_39360</name>
</gene>
<evidence type="ECO:0000256" key="8">
    <source>
        <dbReference type="HAMAP-Rule" id="MF_00456"/>
    </source>
</evidence>
<dbReference type="GO" id="GO:0055129">
    <property type="term" value="P:L-proline biosynthetic process"/>
    <property type="evidence" value="ECO:0007669"/>
    <property type="project" value="UniProtKB-UniRule"/>
</dbReference>
<dbReference type="EMBL" id="SJPU01000002">
    <property type="protein sequence ID" value="TWU16730.1"/>
    <property type="molecule type" value="Genomic_DNA"/>
</dbReference>
<dbReference type="FunFam" id="2.30.130.10:FF:000007">
    <property type="entry name" value="Glutamate 5-kinase"/>
    <property type="match status" value="1"/>
</dbReference>
<dbReference type="NCBIfam" id="TIGR01027">
    <property type="entry name" value="proB"/>
    <property type="match status" value="1"/>
</dbReference>
<dbReference type="InterPro" id="IPR011529">
    <property type="entry name" value="Glu_5kinase"/>
</dbReference>
<dbReference type="InterPro" id="IPR036393">
    <property type="entry name" value="AceGlu_kinase-like_sf"/>
</dbReference>
<dbReference type="GO" id="GO:0003723">
    <property type="term" value="F:RNA binding"/>
    <property type="evidence" value="ECO:0007669"/>
    <property type="project" value="InterPro"/>
</dbReference>
<dbReference type="PANTHER" id="PTHR43654:SF1">
    <property type="entry name" value="ISOPENTENYL PHOSPHATE KINASE"/>
    <property type="match status" value="1"/>
</dbReference>
<dbReference type="SUPFAM" id="SSF88697">
    <property type="entry name" value="PUA domain-like"/>
    <property type="match status" value="1"/>
</dbReference>
<evidence type="ECO:0000259" key="10">
    <source>
        <dbReference type="SMART" id="SM00359"/>
    </source>
</evidence>
<dbReference type="InterPro" id="IPR015947">
    <property type="entry name" value="PUA-like_sf"/>
</dbReference>
<name>A0A5C6BWR7_9BACT</name>
<dbReference type="PIRSF" id="PIRSF000729">
    <property type="entry name" value="GK"/>
    <property type="match status" value="1"/>
</dbReference>
<dbReference type="GO" id="GO:0004349">
    <property type="term" value="F:glutamate 5-kinase activity"/>
    <property type="evidence" value="ECO:0007669"/>
    <property type="project" value="UniProtKB-UniRule"/>
</dbReference>
<keyword evidence="4 8" id="KW-0808">Transferase</keyword>
<keyword evidence="2 8" id="KW-0028">Amino-acid biosynthesis</keyword>
<dbReference type="GO" id="GO:0005524">
    <property type="term" value="F:ATP binding"/>
    <property type="evidence" value="ECO:0007669"/>
    <property type="project" value="UniProtKB-KW"/>
</dbReference>
<dbReference type="UniPathway" id="UPA00098">
    <property type="reaction ID" value="UER00359"/>
</dbReference>
<comment type="subcellular location">
    <subcellularLocation>
        <location evidence="8">Cytoplasm</location>
    </subcellularLocation>
</comment>
<evidence type="ECO:0000256" key="5">
    <source>
        <dbReference type="ARBA" id="ARBA00022741"/>
    </source>
</evidence>
<reference evidence="11 12" key="1">
    <citation type="journal article" date="2020" name="Antonie Van Leeuwenhoek">
        <title>Rhodopirellula heiligendammensis sp. nov., Rhodopirellula pilleata sp. nov., and Rhodopirellula solitaria sp. nov. isolated from natural or artificial marine surfaces in Northern Germany and California, USA, and emended description of the genus Rhodopirellula.</title>
        <authorList>
            <person name="Kallscheuer N."/>
            <person name="Wiegand S."/>
            <person name="Jogler M."/>
            <person name="Boedeker C."/>
            <person name="Peeters S.H."/>
            <person name="Rast P."/>
            <person name="Heuer A."/>
            <person name="Jetten M.S.M."/>
            <person name="Rohde M."/>
            <person name="Jogler C."/>
        </authorList>
    </citation>
    <scope>NUCLEOTIDE SEQUENCE [LARGE SCALE GENOMIC DNA]</scope>
    <source>
        <strain evidence="11 12">Poly21</strain>
    </source>
</reference>
<keyword evidence="6 8" id="KW-0418">Kinase</keyword>
<keyword evidence="7 8" id="KW-0067">ATP-binding</keyword>
<dbReference type="EC" id="2.7.2.11" evidence="8"/>
<dbReference type="CDD" id="cd04242">
    <property type="entry name" value="AAK_G5K_ProB"/>
    <property type="match status" value="1"/>
</dbReference>
<keyword evidence="5 8" id="KW-0547">Nucleotide-binding</keyword>
<protein>
    <recommendedName>
        <fullName evidence="8">Glutamate 5-kinase</fullName>
        <ecNumber evidence="8">2.7.2.11</ecNumber>
    </recommendedName>
    <alternativeName>
        <fullName evidence="8">Gamma-glutamyl kinase</fullName>
        <shortName evidence="8">GK</shortName>
    </alternativeName>
</protein>
<dbReference type="Proteomes" id="UP000319908">
    <property type="component" value="Unassembled WGS sequence"/>
</dbReference>
<accession>A0A5C6BWR7</accession>
<comment type="similarity">
    <text evidence="8">Belongs to the glutamate 5-kinase family.</text>
</comment>
<dbReference type="Gene3D" id="3.40.1160.10">
    <property type="entry name" value="Acetylglutamate kinase-like"/>
    <property type="match status" value="2"/>
</dbReference>
<proteinExistence type="inferred from homology"/>
<dbReference type="InterPro" id="IPR041739">
    <property type="entry name" value="G5K_ProB"/>
</dbReference>
<dbReference type="SUPFAM" id="SSF53633">
    <property type="entry name" value="Carbamate kinase-like"/>
    <property type="match status" value="1"/>
</dbReference>
<comment type="function">
    <text evidence="8">Catalyzes the transfer of a phosphate group to glutamate to form L-glutamate 5-phosphate.</text>
</comment>
<dbReference type="GO" id="GO:0005829">
    <property type="term" value="C:cytosol"/>
    <property type="evidence" value="ECO:0007669"/>
    <property type="project" value="TreeGrafter"/>
</dbReference>
<dbReference type="InterPro" id="IPR002478">
    <property type="entry name" value="PUA"/>
</dbReference>
<comment type="caution">
    <text evidence="8">Lacks conserved residue(s) required for the propagation of feature annotation.</text>
</comment>
<dbReference type="SMART" id="SM00359">
    <property type="entry name" value="PUA"/>
    <property type="match status" value="1"/>
</dbReference>
<evidence type="ECO:0000256" key="3">
    <source>
        <dbReference type="ARBA" id="ARBA00022650"/>
    </source>
</evidence>
<evidence type="ECO:0000256" key="6">
    <source>
        <dbReference type="ARBA" id="ARBA00022777"/>
    </source>
</evidence>
<evidence type="ECO:0000313" key="11">
    <source>
        <dbReference type="EMBL" id="TWU16730.1"/>
    </source>
</evidence>
<keyword evidence="3 8" id="KW-0641">Proline biosynthesis</keyword>
<evidence type="ECO:0000256" key="4">
    <source>
        <dbReference type="ARBA" id="ARBA00022679"/>
    </source>
</evidence>
<dbReference type="PROSITE" id="PS00902">
    <property type="entry name" value="GLUTAMATE_5_KINASE"/>
    <property type="match status" value="1"/>
</dbReference>
<dbReference type="InterPro" id="IPR019797">
    <property type="entry name" value="Glutamate_5-kinase_CS"/>
</dbReference>
<dbReference type="FunFam" id="3.40.1160.10:FF:000006">
    <property type="entry name" value="Glutamate 5-kinase"/>
    <property type="match status" value="1"/>
</dbReference>
<dbReference type="RefSeq" id="WP_302119516.1">
    <property type="nucleotide sequence ID" value="NZ_SJPU01000002.1"/>
</dbReference>
<dbReference type="InterPro" id="IPR005715">
    <property type="entry name" value="Glu_5kinase/COase_Synthase"/>
</dbReference>
<comment type="catalytic activity">
    <reaction evidence="8">
        <text>L-glutamate + ATP = L-glutamyl 5-phosphate + ADP</text>
        <dbReference type="Rhea" id="RHEA:14877"/>
        <dbReference type="ChEBI" id="CHEBI:29985"/>
        <dbReference type="ChEBI" id="CHEBI:30616"/>
        <dbReference type="ChEBI" id="CHEBI:58274"/>
        <dbReference type="ChEBI" id="CHEBI:456216"/>
        <dbReference type="EC" id="2.7.2.11"/>
    </reaction>
</comment>
<evidence type="ECO:0000256" key="1">
    <source>
        <dbReference type="ARBA" id="ARBA00022490"/>
    </source>
</evidence>
<dbReference type="InterPro" id="IPR001048">
    <property type="entry name" value="Asp/Glu/Uridylate_kinase"/>
</dbReference>
<dbReference type="Pfam" id="PF01472">
    <property type="entry name" value="PUA"/>
    <property type="match status" value="1"/>
</dbReference>
<evidence type="ECO:0000313" key="12">
    <source>
        <dbReference type="Proteomes" id="UP000319908"/>
    </source>
</evidence>
<evidence type="ECO:0000256" key="9">
    <source>
        <dbReference type="SAM" id="MobiDB-lite"/>
    </source>
</evidence>
<keyword evidence="12" id="KW-1185">Reference proteome</keyword>
<dbReference type="Pfam" id="PF00696">
    <property type="entry name" value="AA_kinase"/>
    <property type="match status" value="1"/>
</dbReference>
<dbReference type="HAMAP" id="MF_00456">
    <property type="entry name" value="ProB"/>
    <property type="match status" value="1"/>
</dbReference>
<dbReference type="InterPro" id="IPR036974">
    <property type="entry name" value="PUA_sf"/>
</dbReference>
<comment type="pathway">
    <text evidence="8">Amino-acid biosynthesis; L-proline biosynthesis; L-glutamate 5-semialdehyde from L-glutamate: step 1/2.</text>
</comment>
<organism evidence="11 12">
    <name type="scientific">Allorhodopirellula heiligendammensis</name>
    <dbReference type="NCBI Taxonomy" id="2714739"/>
    <lineage>
        <taxon>Bacteria</taxon>
        <taxon>Pseudomonadati</taxon>
        <taxon>Planctomycetota</taxon>
        <taxon>Planctomycetia</taxon>
        <taxon>Pirellulales</taxon>
        <taxon>Pirellulaceae</taxon>
        <taxon>Allorhodopirellula</taxon>
    </lineage>
</organism>
<keyword evidence="1 8" id="KW-0963">Cytoplasm</keyword>
<feature type="region of interest" description="Disordered" evidence="9">
    <location>
        <begin position="1"/>
        <end position="21"/>
    </location>
</feature>
<dbReference type="InterPro" id="IPR001057">
    <property type="entry name" value="Glu/AcGlu_kinase"/>
</dbReference>
<feature type="domain" description="PUA" evidence="10">
    <location>
        <begin position="309"/>
        <end position="392"/>
    </location>
</feature>
<feature type="binding site" evidence="8">
    <location>
        <begin position="202"/>
        <end position="203"/>
    </location>
    <ligand>
        <name>ATP</name>
        <dbReference type="ChEBI" id="CHEBI:30616"/>
    </ligand>
</feature>
<dbReference type="PROSITE" id="PS50890">
    <property type="entry name" value="PUA"/>
    <property type="match status" value="1"/>
</dbReference>
<feature type="binding site" evidence="8">
    <location>
        <position position="182"/>
    </location>
    <ligand>
        <name>substrate</name>
    </ligand>
</feature>
<dbReference type="PANTHER" id="PTHR43654">
    <property type="entry name" value="GLUTAMATE 5-KINASE"/>
    <property type="match status" value="1"/>
</dbReference>
<evidence type="ECO:0000256" key="7">
    <source>
        <dbReference type="ARBA" id="ARBA00022840"/>
    </source>
</evidence>
<dbReference type="CDD" id="cd21157">
    <property type="entry name" value="PUA_G5K"/>
    <property type="match status" value="1"/>
</dbReference>
<comment type="caution">
    <text evidence="11">The sequence shown here is derived from an EMBL/GenBank/DDBJ whole genome shotgun (WGS) entry which is preliminary data.</text>
</comment>
<feature type="binding site" evidence="8">
    <location>
        <position position="81"/>
    </location>
    <ligand>
        <name>substrate</name>
    </ligand>
</feature>
<feature type="binding site" evidence="8">
    <location>
        <position position="168"/>
    </location>
    <ligand>
        <name>substrate</name>
    </ligand>
</feature>
<feature type="binding site" evidence="8">
    <location>
        <position position="41"/>
    </location>
    <ligand>
        <name>ATP</name>
        <dbReference type="ChEBI" id="CHEBI:30616"/>
    </ligand>
</feature>
<evidence type="ECO:0000256" key="2">
    <source>
        <dbReference type="ARBA" id="ARBA00022605"/>
    </source>
</evidence>
<dbReference type="PRINTS" id="PR00474">
    <property type="entry name" value="GLU5KINASE"/>
</dbReference>